<accession>A0ABD4ZGS6</accession>
<feature type="signal peptide" evidence="4">
    <location>
        <begin position="1"/>
        <end position="20"/>
    </location>
</feature>
<feature type="transmembrane region" description="Helical" evidence="3">
    <location>
        <begin position="571"/>
        <end position="591"/>
    </location>
</feature>
<name>A0ABD4ZGS6_GARVA</name>
<feature type="chain" id="PRO_5044741955" evidence="4">
    <location>
        <begin position="21"/>
        <end position="600"/>
    </location>
</feature>
<dbReference type="NCBIfam" id="TIGR02543">
    <property type="entry name" value="List_Bact_rpt"/>
    <property type="match status" value="1"/>
</dbReference>
<proteinExistence type="predicted"/>
<dbReference type="Pfam" id="PF09479">
    <property type="entry name" value="Flg_new"/>
    <property type="match status" value="2"/>
</dbReference>
<evidence type="ECO:0000256" key="3">
    <source>
        <dbReference type="SAM" id="Phobius"/>
    </source>
</evidence>
<comment type="subcellular location">
    <subcellularLocation>
        <location evidence="1">Cell envelope</location>
    </subcellularLocation>
</comment>
<dbReference type="Proteomes" id="UP001238969">
    <property type="component" value="Unassembled WGS sequence"/>
</dbReference>
<dbReference type="InterPro" id="IPR042229">
    <property type="entry name" value="Listeria/Bacterioides_rpt_sf"/>
</dbReference>
<gene>
    <name evidence="5" type="ORF">QP355_05475</name>
</gene>
<evidence type="ECO:0000313" key="6">
    <source>
        <dbReference type="Proteomes" id="UP001238969"/>
    </source>
</evidence>
<feature type="region of interest" description="Disordered" evidence="2">
    <location>
        <begin position="449"/>
        <end position="492"/>
    </location>
</feature>
<protein>
    <submittedName>
        <fullName evidence="5">InlB B-repeat-containing protein</fullName>
    </submittedName>
</protein>
<organism evidence="5 6">
    <name type="scientific">Gardnerella vaginalis</name>
    <dbReference type="NCBI Taxonomy" id="2702"/>
    <lineage>
        <taxon>Bacteria</taxon>
        <taxon>Bacillati</taxon>
        <taxon>Actinomycetota</taxon>
        <taxon>Actinomycetes</taxon>
        <taxon>Bifidobacteriales</taxon>
        <taxon>Bifidobacteriaceae</taxon>
        <taxon>Gardnerella</taxon>
    </lineage>
</organism>
<dbReference type="AlphaFoldDB" id="A0ABD4ZGS6"/>
<keyword evidence="3" id="KW-1133">Transmembrane helix</keyword>
<evidence type="ECO:0000313" key="5">
    <source>
        <dbReference type="EMBL" id="MDK6862090.1"/>
    </source>
</evidence>
<sequence length="600" mass="66226">MTSSILLSSSVILCATTAEANVAVSNNATINNTGTNANTNTNTQLSQRAQQTKAIQQTKPEQKPKQQNSSSIASAIFAAQNVLTTTPTQNNNGFPTHEQGTSALVFDFDYAEDPSYGHTYQSAMSNVNNTIKNLWNSLQITVSKSEDTAKDKGKNGNKDKNKPTSKTYTVNNSEVSQYVYSNGNVIKKSDSVYHFGGYWKDGDVLTVTVDPSALTNAGYHLSEDVYEKGDTDEKTYINGKGYNVFKITYDIKDKDGKPKAMIVRIPLGKLNVTFNPEGGSINGSTTNVSNPVKGDNTVEFPKNPTKNGLHFNGWYTQFPTTLNGKAFPNNLSGKIWYWSNENKFSDYSNDNRWILYNDSKIDEPGDQKFLLRAQWVAKVAFYKQNGGNPEEKYFLEGSNLFALPTNPTKANYTFKEWNTKADGTGNSINATAAANLKLNSDLTVYAIYTPVPPKDNPPKNNPNPTSPNDYINKPNPSKQQDQDDSPLQYVPFDTNDNNAGISYLSVIPQVTHKLNENIERFSNDKGKITAQMSNRTTISTGVQQKHNEFKHVQACNRKSGLANTGFDLRTAWYAALLTIAGVIATTIKTVALKSTSKRKH</sequence>
<dbReference type="InterPro" id="IPR013378">
    <property type="entry name" value="InlB-like_B-rpt"/>
</dbReference>
<feature type="region of interest" description="Disordered" evidence="2">
    <location>
        <begin position="29"/>
        <end position="70"/>
    </location>
</feature>
<feature type="compositionally biased region" description="Pro residues" evidence="2">
    <location>
        <begin position="450"/>
        <end position="465"/>
    </location>
</feature>
<keyword evidence="3" id="KW-0812">Transmembrane</keyword>
<keyword evidence="4" id="KW-0732">Signal</keyword>
<dbReference type="Gene3D" id="2.60.40.4270">
    <property type="entry name" value="Listeria-Bacteroides repeat domain"/>
    <property type="match status" value="2"/>
</dbReference>
<evidence type="ECO:0000256" key="4">
    <source>
        <dbReference type="SAM" id="SignalP"/>
    </source>
</evidence>
<reference evidence="5 6" key="1">
    <citation type="submission" date="2023-05" db="EMBL/GenBank/DDBJ databases">
        <title>Cataloging the Phylogenetic Diversity of Human Bladder Bacteria.</title>
        <authorList>
            <person name="Du J."/>
        </authorList>
    </citation>
    <scope>NUCLEOTIDE SEQUENCE [LARGE SCALE GENOMIC DNA]</scope>
    <source>
        <strain evidence="5 6">UMB6972</strain>
    </source>
</reference>
<dbReference type="GO" id="GO:0030313">
    <property type="term" value="C:cell envelope"/>
    <property type="evidence" value="ECO:0007669"/>
    <property type="project" value="UniProtKB-SubCell"/>
</dbReference>
<comment type="caution">
    <text evidence="5">The sequence shown here is derived from an EMBL/GenBank/DDBJ whole genome shotgun (WGS) entry which is preliminary data.</text>
</comment>
<feature type="compositionally biased region" description="Polar residues" evidence="2">
    <location>
        <begin position="44"/>
        <end position="55"/>
    </location>
</feature>
<feature type="compositionally biased region" description="Basic and acidic residues" evidence="2">
    <location>
        <begin position="146"/>
        <end position="162"/>
    </location>
</feature>
<feature type="compositionally biased region" description="Low complexity" evidence="2">
    <location>
        <begin position="29"/>
        <end position="43"/>
    </location>
</feature>
<dbReference type="RefSeq" id="WP_230479199.1">
    <property type="nucleotide sequence ID" value="NZ_CP083175.1"/>
</dbReference>
<feature type="region of interest" description="Disordered" evidence="2">
    <location>
        <begin position="146"/>
        <end position="169"/>
    </location>
</feature>
<keyword evidence="3" id="KW-0472">Membrane</keyword>
<evidence type="ECO:0000256" key="2">
    <source>
        <dbReference type="SAM" id="MobiDB-lite"/>
    </source>
</evidence>
<evidence type="ECO:0000256" key="1">
    <source>
        <dbReference type="ARBA" id="ARBA00004196"/>
    </source>
</evidence>
<dbReference type="EMBL" id="JASOLZ010000007">
    <property type="protein sequence ID" value="MDK6862090.1"/>
    <property type="molecule type" value="Genomic_DNA"/>
</dbReference>